<evidence type="ECO:0000313" key="3">
    <source>
        <dbReference type="EMBL" id="SUB56282.1"/>
    </source>
</evidence>
<dbReference type="Pfam" id="PF06725">
    <property type="entry name" value="3D"/>
    <property type="match status" value="1"/>
</dbReference>
<keyword evidence="1" id="KW-0732">Signal</keyword>
<dbReference type="GO" id="GO:0019867">
    <property type="term" value="C:outer membrane"/>
    <property type="evidence" value="ECO:0007669"/>
    <property type="project" value="InterPro"/>
</dbReference>
<dbReference type="GO" id="GO:0004553">
    <property type="term" value="F:hydrolase activity, hydrolyzing O-glycosyl compounds"/>
    <property type="evidence" value="ECO:0007669"/>
    <property type="project" value="InterPro"/>
</dbReference>
<dbReference type="Gene3D" id="2.40.40.10">
    <property type="entry name" value="RlpA-like domain"/>
    <property type="match status" value="1"/>
</dbReference>
<dbReference type="STRING" id="1122949.GCA_000378725_00123"/>
<sequence length="334" mass="37117">MNKYKRRKSYFKILTIAIFLLSIITMGFSTVLGKDVVININGEVKEVFTYANDVETLLNQEKIELKDDEEVNPSLSEEITEGMEINIRKIKTYKIKINNRTIVVKAKGASVQEVLNNLGIKVNKLDIVKPSLDTATDTIEDEFQITIYRVKEEVTKNQTEIDFQIISKENKDLEQGEKNIITPGQKGLQEDTVKSVYINDQLRSQELVSRKVIKEPVTQVEEIGVKNTVSKSPTGDNVIAVYTMKATAYDPSAGSRTASGTRARVGAVAVDPSVIALGSKLYIESTDSWPSYGYAVAEDTGGAIKGNRIDLFFNSNATANKFGRRTVKVYVLGK</sequence>
<organism evidence="3 4">
    <name type="scientific">Peptoniphilus lacrimalis</name>
    <dbReference type="NCBI Taxonomy" id="33031"/>
    <lineage>
        <taxon>Bacteria</taxon>
        <taxon>Bacillati</taxon>
        <taxon>Bacillota</taxon>
        <taxon>Tissierellia</taxon>
        <taxon>Tissierellales</taxon>
        <taxon>Peptoniphilaceae</taxon>
        <taxon>Peptoniphilus</taxon>
    </lineage>
</organism>
<dbReference type="SUPFAM" id="SSF50685">
    <property type="entry name" value="Barwin-like endoglucanases"/>
    <property type="match status" value="1"/>
</dbReference>
<evidence type="ECO:0000313" key="4">
    <source>
        <dbReference type="Proteomes" id="UP000255517"/>
    </source>
</evidence>
<dbReference type="InterPro" id="IPR051933">
    <property type="entry name" value="Resuscitation_pf_RpfB"/>
</dbReference>
<dbReference type="GO" id="GO:0009254">
    <property type="term" value="P:peptidoglycan turnover"/>
    <property type="evidence" value="ECO:0007669"/>
    <property type="project" value="InterPro"/>
</dbReference>
<evidence type="ECO:0000259" key="2">
    <source>
        <dbReference type="PROSITE" id="PS51109"/>
    </source>
</evidence>
<proteinExistence type="predicted"/>
<name>A0A379C1Q4_9FIRM</name>
<dbReference type="SMART" id="SM01208">
    <property type="entry name" value="G5"/>
    <property type="match status" value="1"/>
</dbReference>
<dbReference type="InterPro" id="IPR036908">
    <property type="entry name" value="RlpA-like_sf"/>
</dbReference>
<dbReference type="InterPro" id="IPR011098">
    <property type="entry name" value="G5_dom"/>
</dbReference>
<dbReference type="Gene3D" id="2.20.230.10">
    <property type="entry name" value="Resuscitation-promoting factor rpfb"/>
    <property type="match status" value="1"/>
</dbReference>
<reference evidence="3 4" key="1">
    <citation type="submission" date="2018-06" db="EMBL/GenBank/DDBJ databases">
        <authorList>
            <consortium name="Pathogen Informatics"/>
            <person name="Doyle S."/>
        </authorList>
    </citation>
    <scope>NUCLEOTIDE SEQUENCE [LARGE SCALE GENOMIC DNA]</scope>
    <source>
        <strain evidence="3 4">NCTC13149</strain>
    </source>
</reference>
<evidence type="ECO:0000256" key="1">
    <source>
        <dbReference type="ARBA" id="ARBA00022729"/>
    </source>
</evidence>
<dbReference type="EMBL" id="UGSZ01000001">
    <property type="protein sequence ID" value="SUB56282.1"/>
    <property type="molecule type" value="Genomic_DNA"/>
</dbReference>
<protein>
    <submittedName>
        <fullName evidence="3">Cell wall-binding protein yocH</fullName>
    </submittedName>
</protein>
<dbReference type="InterPro" id="IPR010611">
    <property type="entry name" value="3D_dom"/>
</dbReference>
<dbReference type="CDD" id="cd22786">
    <property type="entry name" value="DPBB_YuiC-like"/>
    <property type="match status" value="1"/>
</dbReference>
<dbReference type="Pfam" id="PF03990">
    <property type="entry name" value="DUF348"/>
    <property type="match status" value="2"/>
</dbReference>
<dbReference type="PANTHER" id="PTHR39160:SF4">
    <property type="entry name" value="RESUSCITATION-PROMOTING FACTOR RPFB"/>
    <property type="match status" value="1"/>
</dbReference>
<dbReference type="Pfam" id="PF07501">
    <property type="entry name" value="G5"/>
    <property type="match status" value="1"/>
</dbReference>
<gene>
    <name evidence="3" type="primary">yocH</name>
    <name evidence="3" type="ORF">NCTC13149_00052</name>
</gene>
<accession>A0A379C1Q4</accession>
<dbReference type="AlphaFoldDB" id="A0A379C1Q4"/>
<dbReference type="InterPro" id="IPR007137">
    <property type="entry name" value="DUF348"/>
</dbReference>
<dbReference type="PANTHER" id="PTHR39160">
    <property type="entry name" value="CELL WALL-BINDING PROTEIN YOCH"/>
    <property type="match status" value="1"/>
</dbReference>
<dbReference type="OrthoDB" id="9798935at2"/>
<dbReference type="Proteomes" id="UP000255517">
    <property type="component" value="Unassembled WGS sequence"/>
</dbReference>
<feature type="domain" description="G5" evidence="2">
    <location>
        <begin position="147"/>
        <end position="227"/>
    </location>
</feature>
<dbReference type="RefSeq" id="WP_019034193.1">
    <property type="nucleotide sequence ID" value="NZ_UGSZ01000001.1"/>
</dbReference>
<dbReference type="PROSITE" id="PS51109">
    <property type="entry name" value="G5"/>
    <property type="match status" value="1"/>
</dbReference>